<proteinExistence type="predicted"/>
<reference evidence="2" key="1">
    <citation type="journal article" date="2024" name="Proc. Natl. Acad. Sci. U.S.A.">
        <title>Extraordinary preservation of gene collinearity over three hundred million years revealed in homosporous lycophytes.</title>
        <authorList>
            <person name="Li C."/>
            <person name="Wickell D."/>
            <person name="Kuo L.Y."/>
            <person name="Chen X."/>
            <person name="Nie B."/>
            <person name="Liao X."/>
            <person name="Peng D."/>
            <person name="Ji J."/>
            <person name="Jenkins J."/>
            <person name="Williams M."/>
            <person name="Shu S."/>
            <person name="Plott C."/>
            <person name="Barry K."/>
            <person name="Rajasekar S."/>
            <person name="Grimwood J."/>
            <person name="Han X."/>
            <person name="Sun S."/>
            <person name="Hou Z."/>
            <person name="He W."/>
            <person name="Dai G."/>
            <person name="Sun C."/>
            <person name="Schmutz J."/>
            <person name="Leebens-Mack J.H."/>
            <person name="Li F.W."/>
            <person name="Wang L."/>
        </authorList>
    </citation>
    <scope>NUCLEOTIDE SEQUENCE [LARGE SCALE GENOMIC DNA]</scope>
    <source>
        <strain evidence="2">cv. PW_Plant_1</strain>
    </source>
</reference>
<evidence type="ECO:0000313" key="1">
    <source>
        <dbReference type="EMBL" id="KAJ7565757.1"/>
    </source>
</evidence>
<dbReference type="Proteomes" id="UP001162992">
    <property type="component" value="Chromosome 2"/>
</dbReference>
<keyword evidence="2" id="KW-1185">Reference proteome</keyword>
<gene>
    <name evidence="1" type="ORF">O6H91_02G073500</name>
</gene>
<protein>
    <submittedName>
        <fullName evidence="1">Uncharacterized protein</fullName>
    </submittedName>
</protein>
<name>A0ACC2EHF8_DIPCM</name>
<accession>A0ACC2EHF8</accession>
<dbReference type="EMBL" id="CM055093">
    <property type="protein sequence ID" value="KAJ7565757.1"/>
    <property type="molecule type" value="Genomic_DNA"/>
</dbReference>
<comment type="caution">
    <text evidence="1">The sequence shown here is derived from an EMBL/GenBank/DDBJ whole genome shotgun (WGS) entry which is preliminary data.</text>
</comment>
<evidence type="ECO:0000313" key="2">
    <source>
        <dbReference type="Proteomes" id="UP001162992"/>
    </source>
</evidence>
<organism evidence="1 2">
    <name type="scientific">Diphasiastrum complanatum</name>
    <name type="common">Issler's clubmoss</name>
    <name type="synonym">Lycopodium complanatum</name>
    <dbReference type="NCBI Taxonomy" id="34168"/>
    <lineage>
        <taxon>Eukaryota</taxon>
        <taxon>Viridiplantae</taxon>
        <taxon>Streptophyta</taxon>
        <taxon>Embryophyta</taxon>
        <taxon>Tracheophyta</taxon>
        <taxon>Lycopodiopsida</taxon>
        <taxon>Lycopodiales</taxon>
        <taxon>Lycopodiaceae</taxon>
        <taxon>Lycopodioideae</taxon>
        <taxon>Diphasiastrum</taxon>
    </lineage>
</organism>
<sequence length="561" mass="63539">MEATLRRITSAIGDAIISSQRQRVVQPSVKSRLLKRKKEKPGLPLLLPSSWPPPTPEGMEVIHEVMEAFGDISARLLSILHAVCKNLHFWETRAQGIDALKVHFMLFERGPRAFLEGIEVIVCSVIRKQSPLQNLVYSASTSITEKVRVLKDLQCRLAGLVAQVYKEVDKLGEDLAQGQNFHALRAALIALYTAMTNFDGVYDLPEANCIPDKLVTETNWTDSDVLHVLEVLYKNLDNLQQTIADLVRRYKKPRKITRFWLRYSGGAIVFTLISGWLVWHSPLGGSDDMNRWLRSGSDAIVGFWKEHVEEPLLSIRDDLFETFRKRHQGTAELEDVRIAAGSLNRMLKAFAEQTTGQALPPNITEQQMMEIMMSRYEKELTHPLQSLLGGELARALLIQVQKLKLDIETAMLELNQILRANEINFAILAALPALATAVLVVAVLRMYFSQGKGAEGRGRAAQLRRRMLVAEAEKEIIYSQLSIDNGHEQEGLWHYGMVIYALDRLYKAVETNKTFSSEWSSLRGDILELAKPKLSTVYKLAITARMERIYECIVPLPKRNR</sequence>